<dbReference type="InParanoid" id="K3YBE4"/>
<dbReference type="HOGENOM" id="CLU_2744858_0_0_1"/>
<name>K3YBE4_SETIT</name>
<sequence>MVILQNRRKFKISSVRPPTGIHRKVSIIIQDYNSSMDHITPHNSSCKSYKLKQKANSPIFFGPREENQECP</sequence>
<dbReference type="EMBL" id="AGNK02004390">
    <property type="status" value="NOT_ANNOTATED_CDS"/>
    <property type="molecule type" value="Genomic_DNA"/>
</dbReference>
<organism evidence="1 2">
    <name type="scientific">Setaria italica</name>
    <name type="common">Foxtail millet</name>
    <name type="synonym">Panicum italicum</name>
    <dbReference type="NCBI Taxonomy" id="4555"/>
    <lineage>
        <taxon>Eukaryota</taxon>
        <taxon>Viridiplantae</taxon>
        <taxon>Streptophyta</taxon>
        <taxon>Embryophyta</taxon>
        <taxon>Tracheophyta</taxon>
        <taxon>Spermatophyta</taxon>
        <taxon>Magnoliopsida</taxon>
        <taxon>Liliopsida</taxon>
        <taxon>Poales</taxon>
        <taxon>Poaceae</taxon>
        <taxon>PACMAD clade</taxon>
        <taxon>Panicoideae</taxon>
        <taxon>Panicodae</taxon>
        <taxon>Paniceae</taxon>
        <taxon>Cenchrinae</taxon>
        <taxon>Setaria</taxon>
    </lineage>
</organism>
<dbReference type="Proteomes" id="UP000004995">
    <property type="component" value="Unassembled WGS sequence"/>
</dbReference>
<dbReference type="Gramene" id="KQK97687">
    <property type="protein sequence ID" value="KQK97687"/>
    <property type="gene ID" value="SETIT_011538mg"/>
</dbReference>
<reference evidence="2" key="1">
    <citation type="journal article" date="2012" name="Nat. Biotechnol.">
        <title>Reference genome sequence of the model plant Setaria.</title>
        <authorList>
            <person name="Bennetzen J.L."/>
            <person name="Schmutz J."/>
            <person name="Wang H."/>
            <person name="Percifield R."/>
            <person name="Hawkins J."/>
            <person name="Pontaroli A.C."/>
            <person name="Estep M."/>
            <person name="Feng L."/>
            <person name="Vaughn J.N."/>
            <person name="Grimwood J."/>
            <person name="Jenkins J."/>
            <person name="Barry K."/>
            <person name="Lindquist E."/>
            <person name="Hellsten U."/>
            <person name="Deshpande S."/>
            <person name="Wang X."/>
            <person name="Wu X."/>
            <person name="Mitros T."/>
            <person name="Triplett J."/>
            <person name="Yang X."/>
            <person name="Ye C.Y."/>
            <person name="Mauro-Herrera M."/>
            <person name="Wang L."/>
            <person name="Li P."/>
            <person name="Sharma M."/>
            <person name="Sharma R."/>
            <person name="Ronald P.C."/>
            <person name="Panaud O."/>
            <person name="Kellogg E.A."/>
            <person name="Brutnell T.P."/>
            <person name="Doust A.N."/>
            <person name="Tuskan G.A."/>
            <person name="Rokhsar D."/>
            <person name="Devos K.M."/>
        </authorList>
    </citation>
    <scope>NUCLEOTIDE SEQUENCE [LARGE SCALE GENOMIC DNA]</scope>
    <source>
        <strain evidence="2">cv. Yugu1</strain>
    </source>
</reference>
<evidence type="ECO:0000313" key="1">
    <source>
        <dbReference type="EnsemblPlants" id="KQK97687"/>
    </source>
</evidence>
<reference evidence="1" key="2">
    <citation type="submission" date="2018-08" db="UniProtKB">
        <authorList>
            <consortium name="EnsemblPlants"/>
        </authorList>
    </citation>
    <scope>IDENTIFICATION</scope>
    <source>
        <strain evidence="1">Yugu1</strain>
    </source>
</reference>
<protein>
    <submittedName>
        <fullName evidence="1">Uncharacterized protein</fullName>
    </submittedName>
</protein>
<proteinExistence type="predicted"/>
<keyword evidence="2" id="KW-1185">Reference proteome</keyword>
<evidence type="ECO:0000313" key="2">
    <source>
        <dbReference type="Proteomes" id="UP000004995"/>
    </source>
</evidence>
<accession>K3YBE4</accession>
<dbReference type="AlphaFoldDB" id="K3YBE4"/>
<dbReference type="EnsemblPlants" id="KQK97687">
    <property type="protein sequence ID" value="KQK97687"/>
    <property type="gene ID" value="SETIT_011538mg"/>
</dbReference>